<dbReference type="AlphaFoldDB" id="A0A5B9W5E1"/>
<gene>
    <name evidence="2" type="ORF">OJF2_39660</name>
</gene>
<feature type="transmembrane region" description="Helical" evidence="1">
    <location>
        <begin position="53"/>
        <end position="75"/>
    </location>
</feature>
<dbReference type="RefSeq" id="WP_148595221.1">
    <property type="nucleotide sequence ID" value="NZ_CP042997.1"/>
</dbReference>
<keyword evidence="1" id="KW-0812">Transmembrane</keyword>
<feature type="transmembrane region" description="Helical" evidence="1">
    <location>
        <begin position="81"/>
        <end position="99"/>
    </location>
</feature>
<dbReference type="Proteomes" id="UP000324233">
    <property type="component" value="Chromosome"/>
</dbReference>
<sequence length="136" mass="15441">MGPENAPDPGPLRDRLLDQWGPRGSAYQAYRKEIETMLATQEKALLRERRMTAVMWIYIVALTTILLTGSGLLMFHKVEGTYVAVTAVFWFLFGMAFLFRHLINQSRFEVIKEIKGVELRLAALEEKLAGRGPKDG</sequence>
<proteinExistence type="predicted"/>
<evidence type="ECO:0000313" key="2">
    <source>
        <dbReference type="EMBL" id="QEH35414.1"/>
    </source>
</evidence>
<protein>
    <submittedName>
        <fullName evidence="2">Uncharacterized protein</fullName>
    </submittedName>
</protein>
<reference evidence="2 3" key="1">
    <citation type="submission" date="2019-08" db="EMBL/GenBank/DDBJ databases">
        <title>Deep-cultivation of Planctomycetes and their phenomic and genomic characterization uncovers novel biology.</title>
        <authorList>
            <person name="Wiegand S."/>
            <person name="Jogler M."/>
            <person name="Boedeker C."/>
            <person name="Pinto D."/>
            <person name="Vollmers J."/>
            <person name="Rivas-Marin E."/>
            <person name="Kohn T."/>
            <person name="Peeters S.H."/>
            <person name="Heuer A."/>
            <person name="Rast P."/>
            <person name="Oberbeckmann S."/>
            <person name="Bunk B."/>
            <person name="Jeske O."/>
            <person name="Meyerdierks A."/>
            <person name="Storesund J.E."/>
            <person name="Kallscheuer N."/>
            <person name="Luecker S."/>
            <person name="Lage O.M."/>
            <person name="Pohl T."/>
            <person name="Merkel B.J."/>
            <person name="Hornburger P."/>
            <person name="Mueller R.-W."/>
            <person name="Bruemmer F."/>
            <person name="Labrenz M."/>
            <person name="Spormann A.M."/>
            <person name="Op den Camp H."/>
            <person name="Overmann J."/>
            <person name="Amann R."/>
            <person name="Jetten M.S.M."/>
            <person name="Mascher T."/>
            <person name="Medema M.H."/>
            <person name="Devos D.P."/>
            <person name="Kaster A.-K."/>
            <person name="Ovreas L."/>
            <person name="Rohde M."/>
            <person name="Galperin M.Y."/>
            <person name="Jogler C."/>
        </authorList>
    </citation>
    <scope>NUCLEOTIDE SEQUENCE [LARGE SCALE GENOMIC DNA]</scope>
    <source>
        <strain evidence="2 3">OJF2</strain>
    </source>
</reference>
<dbReference type="EMBL" id="CP042997">
    <property type="protein sequence ID" value="QEH35414.1"/>
    <property type="molecule type" value="Genomic_DNA"/>
</dbReference>
<keyword evidence="1" id="KW-1133">Transmembrane helix</keyword>
<keyword evidence="1" id="KW-0472">Membrane</keyword>
<organism evidence="2 3">
    <name type="scientific">Aquisphaera giovannonii</name>
    <dbReference type="NCBI Taxonomy" id="406548"/>
    <lineage>
        <taxon>Bacteria</taxon>
        <taxon>Pseudomonadati</taxon>
        <taxon>Planctomycetota</taxon>
        <taxon>Planctomycetia</taxon>
        <taxon>Isosphaerales</taxon>
        <taxon>Isosphaeraceae</taxon>
        <taxon>Aquisphaera</taxon>
    </lineage>
</organism>
<evidence type="ECO:0000313" key="3">
    <source>
        <dbReference type="Proteomes" id="UP000324233"/>
    </source>
</evidence>
<name>A0A5B9W5E1_9BACT</name>
<dbReference type="KEGG" id="agv:OJF2_39660"/>
<accession>A0A5B9W5E1</accession>
<keyword evidence="3" id="KW-1185">Reference proteome</keyword>
<evidence type="ECO:0000256" key="1">
    <source>
        <dbReference type="SAM" id="Phobius"/>
    </source>
</evidence>